<dbReference type="Gene3D" id="3.30.530.20">
    <property type="match status" value="1"/>
</dbReference>
<protein>
    <submittedName>
        <fullName evidence="3">SRPBCC domain-containing protein</fullName>
    </submittedName>
</protein>
<dbReference type="RefSeq" id="WP_308866214.1">
    <property type="nucleotide sequence ID" value="NZ_JAVFWO010000001.1"/>
</dbReference>
<sequence>MAETFDVDVSRDFDAPIERVWAAWTTPADLRTWWGPEGFTCPRAEADIRVGGAIIVTMRAPAEWGGADYHNRWDITALEAPTTLRYIMRFCDEDGTPITPAEAGVPAATTEDGRHEVTLTDLGDGRTRLDMVEHGYLTAEARDMSRGGLVQCLDKMQRLVESPR</sequence>
<dbReference type="EMBL" id="JAVFWO010000001">
    <property type="protein sequence ID" value="MDQ7876813.1"/>
    <property type="molecule type" value="Genomic_DNA"/>
</dbReference>
<organism evidence="3 4">
    <name type="scientific">Microbacterium psychrotolerans</name>
    <dbReference type="NCBI Taxonomy" id="3068321"/>
    <lineage>
        <taxon>Bacteria</taxon>
        <taxon>Bacillati</taxon>
        <taxon>Actinomycetota</taxon>
        <taxon>Actinomycetes</taxon>
        <taxon>Micrococcales</taxon>
        <taxon>Microbacteriaceae</taxon>
        <taxon>Microbacterium</taxon>
    </lineage>
</organism>
<comment type="caution">
    <text evidence="3">The sequence shown here is derived from an EMBL/GenBank/DDBJ whole genome shotgun (WGS) entry which is preliminary data.</text>
</comment>
<dbReference type="CDD" id="cd07814">
    <property type="entry name" value="SRPBCC_CalC_Aha1-like"/>
    <property type="match status" value="1"/>
</dbReference>
<dbReference type="Proteomes" id="UP001235133">
    <property type="component" value="Unassembled WGS sequence"/>
</dbReference>
<evidence type="ECO:0000259" key="2">
    <source>
        <dbReference type="Pfam" id="PF08327"/>
    </source>
</evidence>
<accession>A0ABU0YYJ3</accession>
<dbReference type="Pfam" id="PF08327">
    <property type="entry name" value="AHSA1"/>
    <property type="match status" value="1"/>
</dbReference>
<evidence type="ECO:0000313" key="3">
    <source>
        <dbReference type="EMBL" id="MDQ7876813.1"/>
    </source>
</evidence>
<dbReference type="SUPFAM" id="SSF55961">
    <property type="entry name" value="Bet v1-like"/>
    <property type="match status" value="1"/>
</dbReference>
<comment type="similarity">
    <text evidence="1">Belongs to the AHA1 family.</text>
</comment>
<dbReference type="InterPro" id="IPR023393">
    <property type="entry name" value="START-like_dom_sf"/>
</dbReference>
<feature type="domain" description="Activator of Hsp90 ATPase homologue 1/2-like C-terminal" evidence="2">
    <location>
        <begin position="14"/>
        <end position="161"/>
    </location>
</feature>
<evidence type="ECO:0000313" key="4">
    <source>
        <dbReference type="Proteomes" id="UP001235133"/>
    </source>
</evidence>
<name>A0ABU0YYJ3_9MICO</name>
<gene>
    <name evidence="3" type="ORF">Q9R08_02380</name>
</gene>
<reference evidence="3 4" key="1">
    <citation type="submission" date="2023-08" db="EMBL/GenBank/DDBJ databases">
        <title>Microbacterium psychrotolerans sp. nov., a psychrotolerant bacterium isolated from soil in Heilongjiang Province, China.</title>
        <authorList>
            <person name="An P."/>
            <person name="Zhao D."/>
            <person name="Xiang H."/>
        </authorList>
    </citation>
    <scope>NUCLEOTIDE SEQUENCE [LARGE SCALE GENOMIC DNA]</scope>
    <source>
        <strain evidence="3 4">QXD-8</strain>
    </source>
</reference>
<proteinExistence type="inferred from homology"/>
<keyword evidence="4" id="KW-1185">Reference proteome</keyword>
<dbReference type="InterPro" id="IPR013538">
    <property type="entry name" value="ASHA1/2-like_C"/>
</dbReference>
<evidence type="ECO:0000256" key="1">
    <source>
        <dbReference type="ARBA" id="ARBA00006817"/>
    </source>
</evidence>